<evidence type="ECO:0000313" key="2">
    <source>
        <dbReference type="Proteomes" id="UP001268036"/>
    </source>
</evidence>
<name>A0AAJ2BTS4_9PSED</name>
<dbReference type="RefSeq" id="WP_309761235.1">
    <property type="nucleotide sequence ID" value="NZ_JAVJAF010000001.1"/>
</dbReference>
<proteinExistence type="predicted"/>
<evidence type="ECO:0000313" key="1">
    <source>
        <dbReference type="EMBL" id="MDR6236272.1"/>
    </source>
</evidence>
<sequence>MISSRHYALCLFLILTGCTTSQPPPAQPATDAEDLFARPVVADSVLRDGSRLQLALALPEGGTALVAVDCAKDEGELLYLDGAQRVYPGRVNGYAAPLSLSPPKVAALKRNPQVQALCAQPFSSDWRALASAPGGDTLVLDRNSLVDVNGVRRFWGGQQLGAAVQTPRYGAPVRQWRESLAADCKARRYTLAARYGLDASGRIVDGQLATPTQEAFASAPLERRTLLEAACDRRDALLAAPRMQALTAEAPSANVPASLAELPTARPQPLQAIQSLGLPAARVPLQRFVEEGESRYEGQSHPYREEVQVSPGSAPGLLQLTAQGKVARVDALSWRGLFDLVRRTRVDNGSLPVEELATLEQLTFNGNWRALTVGSQVGYQARQTLTGTLKDTEQRELKVTCKVVGESEARRILASLSGRAKTLECRHDEAANAPASRWVYLEDYGFFHLIRMGAGGAMGLEKHLSLVQ</sequence>
<gene>
    <name evidence="1" type="ORF">QE440_004013</name>
</gene>
<organism evidence="1 2">
    <name type="scientific">Pseudomonas oryzihabitans</name>
    <dbReference type="NCBI Taxonomy" id="47885"/>
    <lineage>
        <taxon>Bacteria</taxon>
        <taxon>Pseudomonadati</taxon>
        <taxon>Pseudomonadota</taxon>
        <taxon>Gammaproteobacteria</taxon>
        <taxon>Pseudomonadales</taxon>
        <taxon>Pseudomonadaceae</taxon>
        <taxon>Pseudomonas</taxon>
    </lineage>
</organism>
<evidence type="ECO:0008006" key="3">
    <source>
        <dbReference type="Google" id="ProtNLM"/>
    </source>
</evidence>
<comment type="caution">
    <text evidence="1">The sequence shown here is derived from an EMBL/GenBank/DDBJ whole genome shotgun (WGS) entry which is preliminary data.</text>
</comment>
<dbReference type="PROSITE" id="PS51257">
    <property type="entry name" value="PROKAR_LIPOPROTEIN"/>
    <property type="match status" value="1"/>
</dbReference>
<dbReference type="Proteomes" id="UP001268036">
    <property type="component" value="Unassembled WGS sequence"/>
</dbReference>
<reference evidence="1" key="1">
    <citation type="submission" date="2023-08" db="EMBL/GenBank/DDBJ databases">
        <title>Functional and genomic diversity of the sorghum phyllosphere microbiome.</title>
        <authorList>
            <person name="Shade A."/>
        </authorList>
    </citation>
    <scope>NUCLEOTIDE SEQUENCE</scope>
    <source>
        <strain evidence="1">SORGH_AS_0201</strain>
    </source>
</reference>
<protein>
    <recommendedName>
        <fullName evidence="3">Lipoprotein</fullName>
    </recommendedName>
</protein>
<accession>A0AAJ2BTS4</accession>
<dbReference type="EMBL" id="JAVJAF010000001">
    <property type="protein sequence ID" value="MDR6236272.1"/>
    <property type="molecule type" value="Genomic_DNA"/>
</dbReference>
<dbReference type="AlphaFoldDB" id="A0AAJ2BTS4"/>